<dbReference type="SUPFAM" id="SSF51197">
    <property type="entry name" value="Clavaminate synthase-like"/>
    <property type="match status" value="1"/>
</dbReference>
<dbReference type="OrthoDB" id="438224at2759"/>
<accession>A0A7C8MP78</accession>
<dbReference type="SUPFAM" id="SSF52833">
    <property type="entry name" value="Thioredoxin-like"/>
    <property type="match status" value="1"/>
</dbReference>
<dbReference type="InterPro" id="IPR036249">
    <property type="entry name" value="Thioredoxin-like_sf"/>
</dbReference>
<evidence type="ECO:0008006" key="3">
    <source>
        <dbReference type="Google" id="ProtNLM"/>
    </source>
</evidence>
<reference evidence="1 2" key="1">
    <citation type="submission" date="2019-12" db="EMBL/GenBank/DDBJ databases">
        <title>Draft genome sequence of the ascomycete Xylaria multiplex DSM 110363.</title>
        <authorList>
            <person name="Buettner E."/>
            <person name="Kellner H."/>
        </authorList>
    </citation>
    <scope>NUCLEOTIDE SEQUENCE [LARGE SCALE GENOMIC DNA]</scope>
    <source>
        <strain evidence="1 2">DSM 110363</strain>
    </source>
</reference>
<dbReference type="InParanoid" id="A0A7C8MP78"/>
<dbReference type="AlphaFoldDB" id="A0A7C8MP78"/>
<keyword evidence="2" id="KW-1185">Reference proteome</keyword>
<sequence>MAVAQPVVVSLADLKSGNISFETLQEAFGPESLGILVVKDVPVAFSALRHRLLSYASWMGNLSEKDFETFTNQAAKYLVGWSKGKEKLKNGSADEYKGSFYANCAFYVDPSLESAKPTKQFTLEEFPEYLAPNSWPPKEMLPGFRPVMEQMCTLIIDTAVLVARACDKFAETEIPDYPTAYLENVVKSSSTTKARLLHYYPMPDEALAKGAEEDNWCAVHKDHGCLTGLTSAMFIDELKTNVKLPSFDGRELPEALPALEELSASPDPQSGLWIKDRKGTPVQVKIPRDCIAFQTGEALERITNGKFKAVEHSVRGAYAKGIARNTLAVFTQPNLEDEVDLEQHINFARQFNTLYNVVAPLVRSNPKWASGVQFIFRQQIQPWHPSSTLTHEAAVAVLQVTPEKYWAFSDALFKDQKSYFDVNVVNETRNQTYRRLAKLASTVGVDEAAIYDHLVISDKPADDGSLNTGNKVTTDLKVLVKIARLVGVHVSPTVIFDGVVANDISSGWTKEQWEEWLTKNIV</sequence>
<proteinExistence type="predicted"/>
<dbReference type="PANTHER" id="PTHR48420:SF1">
    <property type="entry name" value="NON-HAEM DIOXYGENASE N-TERMINAL DOMAIN-CONTAINING PROTEIN"/>
    <property type="match status" value="1"/>
</dbReference>
<organism evidence="1 2">
    <name type="scientific">Xylaria multiplex</name>
    <dbReference type="NCBI Taxonomy" id="323545"/>
    <lineage>
        <taxon>Eukaryota</taxon>
        <taxon>Fungi</taxon>
        <taxon>Dikarya</taxon>
        <taxon>Ascomycota</taxon>
        <taxon>Pezizomycotina</taxon>
        <taxon>Sordariomycetes</taxon>
        <taxon>Xylariomycetidae</taxon>
        <taxon>Xylariales</taxon>
        <taxon>Xylariaceae</taxon>
        <taxon>Xylaria</taxon>
    </lineage>
</organism>
<evidence type="ECO:0000313" key="2">
    <source>
        <dbReference type="Proteomes" id="UP000481858"/>
    </source>
</evidence>
<dbReference type="Gene3D" id="2.60.120.330">
    <property type="entry name" value="B-lactam Antibiotic, Isopenicillin N Synthase, Chain"/>
    <property type="match status" value="1"/>
</dbReference>
<dbReference type="PANTHER" id="PTHR48420">
    <property type="entry name" value="NON-HAEM DIOXYGENASE N-TERMINAL DOMAIN-CONTAINING PROTEIN"/>
    <property type="match status" value="1"/>
</dbReference>
<protein>
    <recommendedName>
        <fullName evidence="3">Clavaminate synthase-like protein</fullName>
    </recommendedName>
</protein>
<dbReference type="Gene3D" id="3.40.30.10">
    <property type="entry name" value="Glutaredoxin"/>
    <property type="match status" value="1"/>
</dbReference>
<comment type="caution">
    <text evidence="1">The sequence shown here is derived from an EMBL/GenBank/DDBJ whole genome shotgun (WGS) entry which is preliminary data.</text>
</comment>
<dbReference type="InterPro" id="IPR027443">
    <property type="entry name" value="IPNS-like_sf"/>
</dbReference>
<evidence type="ECO:0000313" key="1">
    <source>
        <dbReference type="EMBL" id="KAF2966051.1"/>
    </source>
</evidence>
<name>A0A7C8MP78_9PEZI</name>
<dbReference type="Proteomes" id="UP000481858">
    <property type="component" value="Unassembled WGS sequence"/>
</dbReference>
<dbReference type="EMBL" id="WUBL01000098">
    <property type="protein sequence ID" value="KAF2966051.1"/>
    <property type="molecule type" value="Genomic_DNA"/>
</dbReference>
<gene>
    <name evidence="1" type="ORF">GQX73_g7522</name>
</gene>